<dbReference type="EMBL" id="KV460222">
    <property type="protein sequence ID" value="OBT97451.1"/>
    <property type="molecule type" value="Genomic_DNA"/>
</dbReference>
<evidence type="ECO:0000256" key="2">
    <source>
        <dbReference type="ARBA" id="ARBA00022692"/>
    </source>
</evidence>
<evidence type="ECO:0000256" key="1">
    <source>
        <dbReference type="ARBA" id="ARBA00004141"/>
    </source>
</evidence>
<dbReference type="Proteomes" id="UP000091956">
    <property type="component" value="Unassembled WGS sequence"/>
</dbReference>
<dbReference type="OrthoDB" id="26203at2759"/>
<dbReference type="GO" id="GO:0016020">
    <property type="term" value="C:membrane"/>
    <property type="evidence" value="ECO:0007669"/>
    <property type="project" value="UniProtKB-SubCell"/>
</dbReference>
<proteinExistence type="predicted"/>
<keyword evidence="3 6" id="KW-1133">Transmembrane helix</keyword>
<feature type="region of interest" description="Disordered" evidence="5">
    <location>
        <begin position="481"/>
        <end position="520"/>
    </location>
</feature>
<feature type="transmembrane region" description="Helical" evidence="6">
    <location>
        <begin position="71"/>
        <end position="92"/>
    </location>
</feature>
<dbReference type="AlphaFoldDB" id="A0A1B8GNM0"/>
<reference evidence="8 9" key="1">
    <citation type="submission" date="2016-03" db="EMBL/GenBank/DDBJ databases">
        <title>Comparative genomics of Pseudogymnoascus destructans, the fungus causing white-nose syndrome of bats.</title>
        <authorList>
            <person name="Palmer J.M."/>
            <person name="Drees K.P."/>
            <person name="Foster J.T."/>
            <person name="Lindner D.L."/>
        </authorList>
    </citation>
    <scope>NUCLEOTIDE SEQUENCE [LARGE SCALE GENOMIC DNA]</scope>
    <source>
        <strain evidence="8 9">UAMH 10579</strain>
    </source>
</reference>
<feature type="compositionally biased region" description="Basic and acidic residues" evidence="5">
    <location>
        <begin position="510"/>
        <end position="520"/>
    </location>
</feature>
<evidence type="ECO:0000256" key="4">
    <source>
        <dbReference type="ARBA" id="ARBA00023136"/>
    </source>
</evidence>
<sequence length="520" mass="57221">MVYDAAVDAAFRGSCYIPFLQEELYVNITNGYLPGRICTEVAPNITCCLPCPLTDWLYSDSFYTVTNASSWLNVVGLVCTVFLLVSFAILPVEKTHRHYLSICLVIAILIMQLGFVIPLGAKPAQCANSITPHGMESSITCALSGAFLLAGGWCGIMWVFMRALALHLQICWQVVIGRAFMWGALAGGWGVPAIALTIAMVFSGVSFRFGETCYINYRNSLADFWIPLLTFSGLTVIIQFTTFGYCIKVYWVSLSDSCNTTNSSALPSYLNDVVSLTPRQAYRRIQRIVELQWRGIAVVIIIIVDVMFFAVVSTMHNNQIKAADVSMVTGEPAKLGEPLDPSVDWLLCLVTNKGDKDPCLDKSAKLIMNQAIITAVLVLLSCNGIWLLLLMSRVSMFTGWYYLAKPEAKPSVEFISADSARAYSKDPRTYEMLASNGRDVDNPLRPDLSVTTLTPAVISLTGRSGRQMPDYFSCEAKYQSPTHSFSSLRPPPGGRDWNAAATHAPSAHRGHVDRLSINKC</sequence>
<evidence type="ECO:0000313" key="8">
    <source>
        <dbReference type="EMBL" id="OBT97451.1"/>
    </source>
</evidence>
<dbReference type="Pfam" id="PF00002">
    <property type="entry name" value="7tm_2"/>
    <property type="match status" value="1"/>
</dbReference>
<dbReference type="InterPro" id="IPR017981">
    <property type="entry name" value="GPCR_2-like_7TM"/>
</dbReference>
<evidence type="ECO:0000256" key="6">
    <source>
        <dbReference type="SAM" id="Phobius"/>
    </source>
</evidence>
<dbReference type="Gene3D" id="1.20.1070.10">
    <property type="entry name" value="Rhodopsin 7-helix transmembrane proteins"/>
    <property type="match status" value="1"/>
</dbReference>
<evidence type="ECO:0000259" key="7">
    <source>
        <dbReference type="PROSITE" id="PS50261"/>
    </source>
</evidence>
<feature type="domain" description="G-protein coupled receptors family 2 profile 2" evidence="7">
    <location>
        <begin position="62"/>
        <end position="226"/>
    </location>
</feature>
<feature type="transmembrane region" description="Helical" evidence="6">
    <location>
        <begin position="371"/>
        <end position="391"/>
    </location>
</feature>
<dbReference type="GeneID" id="28837747"/>
<dbReference type="GO" id="GO:0004930">
    <property type="term" value="F:G protein-coupled receptor activity"/>
    <property type="evidence" value="ECO:0007669"/>
    <property type="project" value="InterPro"/>
</dbReference>
<keyword evidence="4 6" id="KW-0472">Membrane</keyword>
<evidence type="ECO:0000313" key="9">
    <source>
        <dbReference type="Proteomes" id="UP000091956"/>
    </source>
</evidence>
<dbReference type="PROSITE" id="PS50261">
    <property type="entry name" value="G_PROTEIN_RECEP_F2_4"/>
    <property type="match status" value="1"/>
</dbReference>
<feature type="transmembrane region" description="Helical" evidence="6">
    <location>
        <begin position="137"/>
        <end position="160"/>
    </location>
</feature>
<protein>
    <recommendedName>
        <fullName evidence="7">G-protein coupled receptors family 2 profile 2 domain-containing protein</fullName>
    </recommendedName>
</protein>
<feature type="transmembrane region" description="Helical" evidence="6">
    <location>
        <begin position="99"/>
        <end position="117"/>
    </location>
</feature>
<dbReference type="InterPro" id="IPR053247">
    <property type="entry name" value="GPCR_GPR1/git3-like"/>
</dbReference>
<dbReference type="PANTHER" id="PTHR42058:SF1">
    <property type="entry name" value="G-PROTEIN COUPLED RECEPTORS FAMILY 2 PROFILE 2 DOMAIN-CONTAINING PROTEIN"/>
    <property type="match status" value="1"/>
</dbReference>
<organism evidence="8 9">
    <name type="scientific">Pseudogymnoascus verrucosus</name>
    <dbReference type="NCBI Taxonomy" id="342668"/>
    <lineage>
        <taxon>Eukaryota</taxon>
        <taxon>Fungi</taxon>
        <taxon>Dikarya</taxon>
        <taxon>Ascomycota</taxon>
        <taxon>Pezizomycotina</taxon>
        <taxon>Leotiomycetes</taxon>
        <taxon>Thelebolales</taxon>
        <taxon>Thelebolaceae</taxon>
        <taxon>Pseudogymnoascus</taxon>
    </lineage>
</organism>
<reference evidence="9" key="2">
    <citation type="journal article" date="2018" name="Nat. Commun.">
        <title>Extreme sensitivity to ultraviolet light in the fungal pathogen causing white-nose syndrome of bats.</title>
        <authorList>
            <person name="Palmer J.M."/>
            <person name="Drees K.P."/>
            <person name="Foster J.T."/>
            <person name="Lindner D.L."/>
        </authorList>
    </citation>
    <scope>NUCLEOTIDE SEQUENCE [LARGE SCALE GENOMIC DNA]</scope>
    <source>
        <strain evidence="9">UAMH 10579</strain>
    </source>
</reference>
<comment type="subcellular location">
    <subcellularLocation>
        <location evidence="1">Membrane</location>
        <topology evidence="1">Multi-pass membrane protein</topology>
    </subcellularLocation>
</comment>
<evidence type="ECO:0000256" key="3">
    <source>
        <dbReference type="ARBA" id="ARBA00022989"/>
    </source>
</evidence>
<gene>
    <name evidence="8" type="ORF">VE01_04361</name>
</gene>
<accession>A0A1B8GNM0</accession>
<feature type="transmembrane region" description="Helical" evidence="6">
    <location>
        <begin position="293"/>
        <end position="312"/>
    </location>
</feature>
<keyword evidence="2 6" id="KW-0812">Transmembrane</keyword>
<evidence type="ECO:0000256" key="5">
    <source>
        <dbReference type="SAM" id="MobiDB-lite"/>
    </source>
</evidence>
<name>A0A1B8GNM0_9PEZI</name>
<feature type="transmembrane region" description="Helical" evidence="6">
    <location>
        <begin position="180"/>
        <end position="204"/>
    </location>
</feature>
<dbReference type="PANTHER" id="PTHR42058">
    <property type="entry name" value="G_PROTEIN_RECEP_F2_4 DOMAIN-CONTAINING PROTEIN"/>
    <property type="match status" value="1"/>
</dbReference>
<dbReference type="STRING" id="342668.A0A1B8GNM0"/>
<feature type="transmembrane region" description="Helical" evidence="6">
    <location>
        <begin position="224"/>
        <end position="247"/>
    </location>
</feature>
<dbReference type="RefSeq" id="XP_018131184.1">
    <property type="nucleotide sequence ID" value="XM_018273835.2"/>
</dbReference>
<dbReference type="InterPro" id="IPR000832">
    <property type="entry name" value="GPCR_2_secretin-like"/>
</dbReference>
<dbReference type="GO" id="GO:0007166">
    <property type="term" value="P:cell surface receptor signaling pathway"/>
    <property type="evidence" value="ECO:0007669"/>
    <property type="project" value="InterPro"/>
</dbReference>
<keyword evidence="9" id="KW-1185">Reference proteome</keyword>